<comment type="similarity">
    <text evidence="6">Belongs to the SMC family.</text>
</comment>
<protein>
    <recommendedName>
        <fullName evidence="6">Chromosome partition protein Smc</fullName>
    </recommendedName>
</protein>
<evidence type="ECO:0000259" key="8">
    <source>
        <dbReference type="SMART" id="SM00968"/>
    </source>
</evidence>
<comment type="domain">
    <text evidence="6">Contains large globular domains required for ATP hydrolysis at each terminus and a third globular domain forming a flexible hinge near the middle of the molecule. These domains are separated by coiled-coil structures.</text>
</comment>
<dbReference type="Pfam" id="PF02463">
    <property type="entry name" value="SMC_N"/>
    <property type="match status" value="1"/>
</dbReference>
<dbReference type="NCBIfam" id="TIGR02168">
    <property type="entry name" value="SMC_prok_B"/>
    <property type="match status" value="1"/>
</dbReference>
<dbReference type="SMART" id="SM00968">
    <property type="entry name" value="SMC_hinge"/>
    <property type="match status" value="1"/>
</dbReference>
<evidence type="ECO:0000256" key="2">
    <source>
        <dbReference type="ARBA" id="ARBA00022741"/>
    </source>
</evidence>
<evidence type="ECO:0000256" key="7">
    <source>
        <dbReference type="SAM" id="MobiDB-lite"/>
    </source>
</evidence>
<dbReference type="HAMAP" id="MF_01894">
    <property type="entry name" value="Smc_prok"/>
    <property type="match status" value="1"/>
</dbReference>
<dbReference type="Gene3D" id="1.20.1060.20">
    <property type="match status" value="1"/>
</dbReference>
<feature type="coiled-coil region" evidence="6">
    <location>
        <begin position="167"/>
        <end position="215"/>
    </location>
</feature>
<dbReference type="RefSeq" id="WP_386820485.1">
    <property type="nucleotide sequence ID" value="NZ_JBHUIT010000022.1"/>
</dbReference>
<dbReference type="Gene3D" id="3.30.70.1620">
    <property type="match status" value="1"/>
</dbReference>
<dbReference type="InterPro" id="IPR011890">
    <property type="entry name" value="SMC_prok"/>
</dbReference>
<feature type="coiled-coil region" evidence="6">
    <location>
        <begin position="1031"/>
        <end position="1058"/>
    </location>
</feature>
<dbReference type="InterPro" id="IPR010935">
    <property type="entry name" value="SMC_hinge"/>
</dbReference>
<comment type="subunit">
    <text evidence="6">Homodimer.</text>
</comment>
<evidence type="ECO:0000256" key="3">
    <source>
        <dbReference type="ARBA" id="ARBA00022840"/>
    </source>
</evidence>
<keyword evidence="1 6" id="KW-0963">Cytoplasm</keyword>
<evidence type="ECO:0000313" key="9">
    <source>
        <dbReference type="EMBL" id="MFD2257198.1"/>
    </source>
</evidence>
<dbReference type="SUPFAM" id="SSF57997">
    <property type="entry name" value="Tropomyosin"/>
    <property type="match status" value="1"/>
</dbReference>
<comment type="caution">
    <text evidence="9">The sequence shown here is derived from an EMBL/GenBank/DDBJ whole genome shotgun (WGS) entry which is preliminary data.</text>
</comment>
<keyword evidence="2 6" id="KW-0547">Nucleotide-binding</keyword>
<dbReference type="PANTHER" id="PTHR43977">
    <property type="entry name" value="STRUCTURAL MAINTENANCE OF CHROMOSOMES PROTEIN 3"/>
    <property type="match status" value="1"/>
</dbReference>
<reference evidence="10" key="1">
    <citation type="journal article" date="2019" name="Int. J. Syst. Evol. Microbiol.">
        <title>The Global Catalogue of Microorganisms (GCM) 10K type strain sequencing project: providing services to taxonomists for standard genome sequencing and annotation.</title>
        <authorList>
            <consortium name="The Broad Institute Genomics Platform"/>
            <consortium name="The Broad Institute Genome Sequencing Center for Infectious Disease"/>
            <person name="Wu L."/>
            <person name="Ma J."/>
        </authorList>
    </citation>
    <scope>NUCLEOTIDE SEQUENCE [LARGE SCALE GENOMIC DNA]</scope>
    <source>
        <strain evidence="10">CGMCC 4.7106</strain>
    </source>
</reference>
<dbReference type="SUPFAM" id="SSF75553">
    <property type="entry name" value="Smc hinge domain"/>
    <property type="match status" value="1"/>
</dbReference>
<evidence type="ECO:0000256" key="6">
    <source>
        <dbReference type="HAMAP-Rule" id="MF_01894"/>
    </source>
</evidence>
<keyword evidence="3 6" id="KW-0067">ATP-binding</keyword>
<dbReference type="SUPFAM" id="SSF52540">
    <property type="entry name" value="P-loop containing nucleoside triphosphate hydrolases"/>
    <property type="match status" value="1"/>
</dbReference>
<dbReference type="Gene3D" id="3.40.50.300">
    <property type="entry name" value="P-loop containing nucleotide triphosphate hydrolases"/>
    <property type="match status" value="2"/>
</dbReference>
<comment type="function">
    <text evidence="6">Required for chromosome condensation and partitioning.</text>
</comment>
<dbReference type="Pfam" id="PF06470">
    <property type="entry name" value="SMC_hinge"/>
    <property type="match status" value="1"/>
</dbReference>
<gene>
    <name evidence="6 9" type="primary">smc</name>
    <name evidence="9" type="ORF">ACFSSA_10970</name>
</gene>
<name>A0ABW5D809_9BACT</name>
<feature type="binding site" evidence="6">
    <location>
        <begin position="32"/>
        <end position="39"/>
    </location>
    <ligand>
        <name>ATP</name>
        <dbReference type="ChEBI" id="CHEBI:30616"/>
    </ligand>
</feature>
<dbReference type="InterPro" id="IPR027417">
    <property type="entry name" value="P-loop_NTPase"/>
</dbReference>
<evidence type="ECO:0000256" key="1">
    <source>
        <dbReference type="ARBA" id="ARBA00022490"/>
    </source>
</evidence>
<feature type="domain" description="SMC hinge" evidence="8">
    <location>
        <begin position="525"/>
        <end position="640"/>
    </location>
</feature>
<dbReference type="PIRSF" id="PIRSF005719">
    <property type="entry name" value="SMC"/>
    <property type="match status" value="1"/>
</dbReference>
<proteinExistence type="inferred from homology"/>
<evidence type="ECO:0000256" key="4">
    <source>
        <dbReference type="ARBA" id="ARBA00023054"/>
    </source>
</evidence>
<dbReference type="InterPro" id="IPR036277">
    <property type="entry name" value="SMC_hinge_sf"/>
</dbReference>
<dbReference type="Proteomes" id="UP001597375">
    <property type="component" value="Unassembled WGS sequence"/>
</dbReference>
<keyword evidence="10" id="KW-1185">Reference proteome</keyword>
<keyword evidence="5 6" id="KW-0238">DNA-binding</keyword>
<feature type="coiled-coil region" evidence="6">
    <location>
        <begin position="674"/>
        <end position="925"/>
    </location>
</feature>
<dbReference type="InterPro" id="IPR024704">
    <property type="entry name" value="SMC"/>
</dbReference>
<dbReference type="CDD" id="cd03278">
    <property type="entry name" value="ABC_SMC_barmotin"/>
    <property type="match status" value="1"/>
</dbReference>
<dbReference type="EMBL" id="JBHUIT010000022">
    <property type="protein sequence ID" value="MFD2257198.1"/>
    <property type="molecule type" value="Genomic_DNA"/>
</dbReference>
<keyword evidence="4 6" id="KW-0175">Coiled coil</keyword>
<organism evidence="9 10">
    <name type="scientific">Luteolibacter algae</name>
    <dbReference type="NCBI Taxonomy" id="454151"/>
    <lineage>
        <taxon>Bacteria</taxon>
        <taxon>Pseudomonadati</taxon>
        <taxon>Verrucomicrobiota</taxon>
        <taxon>Verrucomicrobiia</taxon>
        <taxon>Verrucomicrobiales</taxon>
        <taxon>Verrucomicrobiaceae</taxon>
        <taxon>Luteolibacter</taxon>
    </lineage>
</organism>
<sequence>MYLKTLEIQGFKSFADKTVFEFAQGVTGIVGPNGCGKSNVVDAIRWVLGETSAKALRGGEMADVIFNGTEKRKPLGMAEVTLTMADCEESLKVDFNEVSLTRRVFRDGRSEYRLNGTLCRLKDIHDLLMDTGIGRTAYSIMAQGQIDQILSSKPEERRAVFEEAAGITKFKREKKDALRKLEYTEANLLRVSDVLAEQERRMNSLKRQVAKARRFQSLSADYHILDTHLAHKRFTEITGQRAELTTSIRSLEAQDSHLSYQLPEKEEKVSEARSSARLFESELAEIRQQLNTHQNALTAAQSRIAFNNERKAELENRISQNHADIAATREKLAQQEFDFTAANEALEQLTRRIAEQELELEKQEERTLAARSNRANLEASLRSSRAEANKTQTLIATMQAKIESSLAQLEGNRERARQLAEEEQRLNLGVEEHIEQQTRIASLVSETSSQLTELEESFQQAERNYQRIRGDLDSSRKAATESNKILAQRSARHDAVKQLVASGEGFAKGTQNLLKGLDQPDHFKNSIEGVLASFIRADDSAARAIEAALGAKLQTVLVTDSSIAQELIERLTEKKLGLAAILPRDLVPKANGTQMETVPSGAIAWALDRVKSEPRVSSIIEQLLEKTLIVPDLKTALKLRGDYSTLTFVTLAGETLSPEGTIQGGAASGASASLLERQNEVRALENEVSELTAKDQQARSLVIALEADLEAGRESVEVARERLQKQKVELSTLQGQLSLASREVENFNTRIENVRWERNELEKRESAASDSRESLESELAASRERLEAIESQTRALQSQSDSAAEAEQELNAVLNELRTNLAVEKRAKQAAEEQQRPMEARLSELREIAIRRETEIENFTQRIQASIDENESLASQVEDHQLESEDLQQELSQKAEGRTLLIKAIEDAEIELTKIRKDLASINEQKGREEIAATKLDLRLENLVSSTEERHQIVLASFQPDAHSLLATLQSRAARNASGADETDSEILATHNSAINPSEEIKDMPGEPNWSHVESLVHDIKRKIESMGPVNIDAIEEYDELEERHNFLRNQHDDLVSSKTELLSVIERINEETQRRFKETFAQVRINFRDMFKELFGEKGQADLTLIDENDPLESGIEVIAKPPGKKLQSITLLSGGERSMTAVALLFSIYMIKPSPFCVLDELDAPLDESNINRFVKVLDRFIDRSQFIIVTHSKRTMARADVMYGVTMEEFGVSKPVGMRLTSSSSTDLKGEAKSAAQKAALRLDA</sequence>
<feature type="region of interest" description="Disordered" evidence="7">
    <location>
        <begin position="365"/>
        <end position="385"/>
    </location>
</feature>
<comment type="subcellular location">
    <subcellularLocation>
        <location evidence="6">Cytoplasm</location>
    </subcellularLocation>
</comment>
<accession>A0ABW5D809</accession>
<evidence type="ECO:0000256" key="5">
    <source>
        <dbReference type="ARBA" id="ARBA00023125"/>
    </source>
</evidence>
<evidence type="ECO:0000313" key="10">
    <source>
        <dbReference type="Proteomes" id="UP001597375"/>
    </source>
</evidence>
<dbReference type="InterPro" id="IPR003395">
    <property type="entry name" value="RecF/RecN/SMC_N"/>
</dbReference>